<gene>
    <name evidence="2" type="ORF">AVEN_64277_1</name>
</gene>
<dbReference type="AlphaFoldDB" id="A0A4Y2N746"/>
<dbReference type="OrthoDB" id="6453459at2759"/>
<evidence type="ECO:0000313" key="3">
    <source>
        <dbReference type="Proteomes" id="UP000499080"/>
    </source>
</evidence>
<evidence type="ECO:0000313" key="2">
    <source>
        <dbReference type="EMBL" id="GBN34499.1"/>
    </source>
</evidence>
<name>A0A4Y2N746_ARAVE</name>
<feature type="region of interest" description="Disordered" evidence="1">
    <location>
        <begin position="119"/>
        <end position="169"/>
    </location>
</feature>
<proteinExistence type="predicted"/>
<protein>
    <submittedName>
        <fullName evidence="2">Uncharacterized protein</fullName>
    </submittedName>
</protein>
<keyword evidence="3" id="KW-1185">Reference proteome</keyword>
<dbReference type="Proteomes" id="UP000499080">
    <property type="component" value="Unassembled WGS sequence"/>
</dbReference>
<evidence type="ECO:0000256" key="1">
    <source>
        <dbReference type="SAM" id="MobiDB-lite"/>
    </source>
</evidence>
<dbReference type="EMBL" id="BGPR01285699">
    <property type="protein sequence ID" value="GBN34499.1"/>
    <property type="molecule type" value="Genomic_DNA"/>
</dbReference>
<comment type="caution">
    <text evidence="2">The sequence shown here is derived from an EMBL/GenBank/DDBJ whole genome shotgun (WGS) entry which is preliminary data.</text>
</comment>
<reference evidence="2 3" key="1">
    <citation type="journal article" date="2019" name="Sci. Rep.">
        <title>Orb-weaving spider Araneus ventricosus genome elucidates the spidroin gene catalogue.</title>
        <authorList>
            <person name="Kono N."/>
            <person name="Nakamura H."/>
            <person name="Ohtoshi R."/>
            <person name="Moran D.A.P."/>
            <person name="Shinohara A."/>
            <person name="Yoshida Y."/>
            <person name="Fujiwara M."/>
            <person name="Mori M."/>
            <person name="Tomita M."/>
            <person name="Arakawa K."/>
        </authorList>
    </citation>
    <scope>NUCLEOTIDE SEQUENCE [LARGE SCALE GENOMIC DNA]</scope>
</reference>
<feature type="compositionally biased region" description="Polar residues" evidence="1">
    <location>
        <begin position="152"/>
        <end position="169"/>
    </location>
</feature>
<sequence>MAEKGRLPKESWKQNDNYKKRRMSYGTIVTRSQTPFNRIKITDSDMDFFSNGALHHPSNKPHLMVSMVGEYGAIPRTIVTRSAANKLQLDKDLVKIMKDYKKLAKTDPLIKELKEYQKENPNLLNPDAAVREVPEGATSETEEQSSAEDKTNSGYESSAGETTGSDLSS</sequence>
<accession>A0A4Y2N746</accession>
<organism evidence="2 3">
    <name type="scientific">Araneus ventricosus</name>
    <name type="common">Orbweaver spider</name>
    <name type="synonym">Epeira ventricosa</name>
    <dbReference type="NCBI Taxonomy" id="182803"/>
    <lineage>
        <taxon>Eukaryota</taxon>
        <taxon>Metazoa</taxon>
        <taxon>Ecdysozoa</taxon>
        <taxon>Arthropoda</taxon>
        <taxon>Chelicerata</taxon>
        <taxon>Arachnida</taxon>
        <taxon>Araneae</taxon>
        <taxon>Araneomorphae</taxon>
        <taxon>Entelegynae</taxon>
        <taxon>Araneoidea</taxon>
        <taxon>Araneidae</taxon>
        <taxon>Araneus</taxon>
    </lineage>
</organism>